<name>A0ACB9YKQ7_9PEZI</name>
<keyword evidence="2" id="KW-1185">Reference proteome</keyword>
<proteinExistence type="predicted"/>
<reference evidence="1 2" key="1">
    <citation type="journal article" date="2022" name="New Phytol.">
        <title>Ecological generalism drives hyperdiversity of secondary metabolite gene clusters in xylarialean endophytes.</title>
        <authorList>
            <person name="Franco M.E.E."/>
            <person name="Wisecaver J.H."/>
            <person name="Arnold A.E."/>
            <person name="Ju Y.M."/>
            <person name="Slot J.C."/>
            <person name="Ahrendt S."/>
            <person name="Moore L.P."/>
            <person name="Eastman K.E."/>
            <person name="Scott K."/>
            <person name="Konkel Z."/>
            <person name="Mondo S.J."/>
            <person name="Kuo A."/>
            <person name="Hayes R.D."/>
            <person name="Haridas S."/>
            <person name="Andreopoulos B."/>
            <person name="Riley R."/>
            <person name="LaButti K."/>
            <person name="Pangilinan J."/>
            <person name="Lipzen A."/>
            <person name="Amirebrahimi M."/>
            <person name="Yan J."/>
            <person name="Adam C."/>
            <person name="Keymanesh K."/>
            <person name="Ng V."/>
            <person name="Louie K."/>
            <person name="Northen T."/>
            <person name="Drula E."/>
            <person name="Henrissat B."/>
            <person name="Hsieh H.M."/>
            <person name="Youens-Clark K."/>
            <person name="Lutzoni F."/>
            <person name="Miadlikowska J."/>
            <person name="Eastwood D.C."/>
            <person name="Hamelin R.C."/>
            <person name="Grigoriev I.V."/>
            <person name="U'Ren J.M."/>
        </authorList>
    </citation>
    <scope>NUCLEOTIDE SEQUENCE [LARGE SCALE GENOMIC DNA]</scope>
    <source>
        <strain evidence="1 2">CBS 119005</strain>
    </source>
</reference>
<evidence type="ECO:0000313" key="1">
    <source>
        <dbReference type="EMBL" id="KAI4859924.1"/>
    </source>
</evidence>
<protein>
    <submittedName>
        <fullName evidence="1">Uncharacterized protein</fullName>
    </submittedName>
</protein>
<organism evidence="1 2">
    <name type="scientific">Hypoxylon rubiginosum</name>
    <dbReference type="NCBI Taxonomy" id="110542"/>
    <lineage>
        <taxon>Eukaryota</taxon>
        <taxon>Fungi</taxon>
        <taxon>Dikarya</taxon>
        <taxon>Ascomycota</taxon>
        <taxon>Pezizomycotina</taxon>
        <taxon>Sordariomycetes</taxon>
        <taxon>Xylariomycetidae</taxon>
        <taxon>Xylariales</taxon>
        <taxon>Hypoxylaceae</taxon>
        <taxon>Hypoxylon</taxon>
    </lineage>
</organism>
<dbReference type="Proteomes" id="UP001497700">
    <property type="component" value="Unassembled WGS sequence"/>
</dbReference>
<evidence type="ECO:0000313" key="2">
    <source>
        <dbReference type="Proteomes" id="UP001497700"/>
    </source>
</evidence>
<gene>
    <name evidence="1" type="ORF">F4820DRAFT_466228</name>
</gene>
<accession>A0ACB9YKQ7</accession>
<dbReference type="EMBL" id="MU393607">
    <property type="protein sequence ID" value="KAI4859924.1"/>
    <property type="molecule type" value="Genomic_DNA"/>
</dbReference>
<sequence length="372" mass="39341">MEPSKQEEAGGINTTPSKQEEARGINTTQSKHQEARGEALPSYNEAYGPSSYTGAVELPAESPPPAELPAEVPADLPVAGPTKPSPFNIPSDADLPPYVASPAPSSSSSAEHRPIAIPQIHADPTAPFLDAYAPLLLRHGVTPETWSTFLRTLSELLSATVSRQAVSHATEIAQRVGDVPRRFGRETWQQAKRTGRAIGDSARRRDYAGAAAHVAAGTFALPLATAFRAIGASVALPFAALGAAAREPRTPRERAAAYAESASAEWLRRRGLEAHLLDTAELARALGSGSGSGSGGLSAGELLQTARGVKEYPSAAAQLAALGSRIVELELRTPGSLELEASTLWLVVTQRGEDYGRDHHYVSEKGKERWIA</sequence>
<comment type="caution">
    <text evidence="1">The sequence shown here is derived from an EMBL/GenBank/DDBJ whole genome shotgun (WGS) entry which is preliminary data.</text>
</comment>